<sequence>MPDRDSAESVHEKLHEDVVAEKEKDEIQNPGADDDEDEPQYPGPSKLFIIVLGLNLALFLVGLDNKIISNAIPKITDHFHVLNDLFTFYSVKWVFLAGLFVFEQGSLVCGVAPTSTTLIVGRAVAGGIGGGGLPIWFQAIKDASTIKFGIMNLPMIISFVIASVSGGILTSMVGYYVPFTYLTVLLGLGVGFGLQSAFAPCQTVLPLSDVALGTSIIMFCENLGGAIMESVATNVFTNQLVRNIAKEGGPFH</sequence>
<evidence type="ECO:0000256" key="4">
    <source>
        <dbReference type="ARBA" id="ARBA00023136"/>
    </source>
</evidence>
<dbReference type="VEuPathDB" id="FungiDB:BO71DRAFT_480585"/>
<name>A0A319DKZ9_9EURO</name>
<evidence type="ECO:0000256" key="3">
    <source>
        <dbReference type="ARBA" id="ARBA00022989"/>
    </source>
</evidence>
<dbReference type="InterPro" id="IPR036259">
    <property type="entry name" value="MFS_trans_sf"/>
</dbReference>
<dbReference type="AlphaFoldDB" id="A0A319DKZ9"/>
<feature type="transmembrane region" description="Helical" evidence="6">
    <location>
        <begin position="149"/>
        <end position="169"/>
    </location>
</feature>
<dbReference type="PANTHER" id="PTHR23501:SF199">
    <property type="entry name" value="MFS EFFLUX TRANSPORTER INPD-RELATED"/>
    <property type="match status" value="1"/>
</dbReference>
<dbReference type="SUPFAM" id="SSF103473">
    <property type="entry name" value="MFS general substrate transporter"/>
    <property type="match status" value="1"/>
</dbReference>
<feature type="compositionally biased region" description="Basic and acidic residues" evidence="5">
    <location>
        <begin position="1"/>
        <end position="27"/>
    </location>
</feature>
<dbReference type="Gene3D" id="1.20.1250.20">
    <property type="entry name" value="MFS general substrate transporter like domains"/>
    <property type="match status" value="1"/>
</dbReference>
<keyword evidence="3 6" id="KW-1133">Transmembrane helix</keyword>
<proteinExistence type="predicted"/>
<evidence type="ECO:0000256" key="5">
    <source>
        <dbReference type="SAM" id="MobiDB-lite"/>
    </source>
</evidence>
<evidence type="ECO:0000313" key="8">
    <source>
        <dbReference type="Proteomes" id="UP000247810"/>
    </source>
</evidence>
<feature type="transmembrane region" description="Helical" evidence="6">
    <location>
        <begin position="85"/>
        <end position="102"/>
    </location>
</feature>
<protein>
    <recommendedName>
        <fullName evidence="9">MFS general substrate transporter</fullName>
    </recommendedName>
</protein>
<evidence type="ECO:0008006" key="9">
    <source>
        <dbReference type="Google" id="ProtNLM"/>
    </source>
</evidence>
<feature type="region of interest" description="Disordered" evidence="5">
    <location>
        <begin position="1"/>
        <end position="40"/>
    </location>
</feature>
<dbReference type="OrthoDB" id="10021397at2759"/>
<gene>
    <name evidence="7" type="ORF">BO71DRAFT_480585</name>
</gene>
<keyword evidence="4 6" id="KW-0472">Membrane</keyword>
<evidence type="ECO:0000313" key="7">
    <source>
        <dbReference type="EMBL" id="PYH98230.1"/>
    </source>
</evidence>
<evidence type="ECO:0000256" key="2">
    <source>
        <dbReference type="ARBA" id="ARBA00022692"/>
    </source>
</evidence>
<evidence type="ECO:0000256" key="6">
    <source>
        <dbReference type="SAM" id="Phobius"/>
    </source>
</evidence>
<comment type="subcellular location">
    <subcellularLocation>
        <location evidence="1">Membrane</location>
        <topology evidence="1">Multi-pass membrane protein</topology>
    </subcellularLocation>
</comment>
<keyword evidence="8" id="KW-1185">Reference proteome</keyword>
<dbReference type="EMBL" id="KZ825814">
    <property type="protein sequence ID" value="PYH98230.1"/>
    <property type="molecule type" value="Genomic_DNA"/>
</dbReference>
<feature type="transmembrane region" description="Helical" evidence="6">
    <location>
        <begin position="114"/>
        <end position="137"/>
    </location>
</feature>
<organism evidence="7 8">
    <name type="scientific">Aspergillus ellipticus CBS 707.79</name>
    <dbReference type="NCBI Taxonomy" id="1448320"/>
    <lineage>
        <taxon>Eukaryota</taxon>
        <taxon>Fungi</taxon>
        <taxon>Dikarya</taxon>
        <taxon>Ascomycota</taxon>
        <taxon>Pezizomycotina</taxon>
        <taxon>Eurotiomycetes</taxon>
        <taxon>Eurotiomycetidae</taxon>
        <taxon>Eurotiales</taxon>
        <taxon>Aspergillaceae</taxon>
        <taxon>Aspergillus</taxon>
        <taxon>Aspergillus subgen. Circumdati</taxon>
    </lineage>
</organism>
<accession>A0A319DKZ9</accession>
<dbReference type="GO" id="GO:0005886">
    <property type="term" value="C:plasma membrane"/>
    <property type="evidence" value="ECO:0007669"/>
    <property type="project" value="TreeGrafter"/>
</dbReference>
<reference evidence="7 8" key="1">
    <citation type="submission" date="2018-02" db="EMBL/GenBank/DDBJ databases">
        <title>The genomes of Aspergillus section Nigri reveals drivers in fungal speciation.</title>
        <authorList>
            <consortium name="DOE Joint Genome Institute"/>
            <person name="Vesth T.C."/>
            <person name="Nybo J."/>
            <person name="Theobald S."/>
            <person name="Brandl J."/>
            <person name="Frisvad J.C."/>
            <person name="Nielsen K.F."/>
            <person name="Lyhne E.K."/>
            <person name="Kogle M.E."/>
            <person name="Kuo A."/>
            <person name="Riley R."/>
            <person name="Clum A."/>
            <person name="Nolan M."/>
            <person name="Lipzen A."/>
            <person name="Salamov A."/>
            <person name="Henrissat B."/>
            <person name="Wiebenga A."/>
            <person name="De vries R.P."/>
            <person name="Grigoriev I.V."/>
            <person name="Mortensen U.H."/>
            <person name="Andersen M.R."/>
            <person name="Baker S.E."/>
        </authorList>
    </citation>
    <scope>NUCLEOTIDE SEQUENCE [LARGE SCALE GENOMIC DNA]</scope>
    <source>
        <strain evidence="7 8">CBS 707.79</strain>
    </source>
</reference>
<dbReference type="GO" id="GO:0022857">
    <property type="term" value="F:transmembrane transporter activity"/>
    <property type="evidence" value="ECO:0007669"/>
    <property type="project" value="TreeGrafter"/>
</dbReference>
<keyword evidence="2 6" id="KW-0812">Transmembrane</keyword>
<evidence type="ECO:0000256" key="1">
    <source>
        <dbReference type="ARBA" id="ARBA00004141"/>
    </source>
</evidence>
<dbReference type="Proteomes" id="UP000247810">
    <property type="component" value="Unassembled WGS sequence"/>
</dbReference>
<dbReference type="PANTHER" id="PTHR23501">
    <property type="entry name" value="MAJOR FACILITATOR SUPERFAMILY"/>
    <property type="match status" value="1"/>
</dbReference>
<feature type="transmembrane region" description="Helical" evidence="6">
    <location>
        <begin position="47"/>
        <end position="64"/>
    </location>
</feature>